<name>A0ABD0XAY9_UMBPY</name>
<sequence length="102" mass="11199">MFRRDGWPEEPVVCPVSRSAGTKPVGKGTESGVAWLAAFWEELSTDEETYSDKEDFSDEDYMDSPDQSTTPTQRFVNIRLPNPSSPVGSQCKAASGSHQARA</sequence>
<dbReference type="EMBL" id="JAGEUA010000005">
    <property type="protein sequence ID" value="KAL0978917.1"/>
    <property type="molecule type" value="Genomic_DNA"/>
</dbReference>
<feature type="region of interest" description="Disordered" evidence="1">
    <location>
        <begin position="46"/>
        <end position="102"/>
    </location>
</feature>
<reference evidence="2 3" key="1">
    <citation type="submission" date="2024-06" db="EMBL/GenBank/DDBJ databases">
        <authorList>
            <person name="Pan Q."/>
            <person name="Wen M."/>
            <person name="Jouanno E."/>
            <person name="Zahm M."/>
            <person name="Klopp C."/>
            <person name="Cabau C."/>
            <person name="Louis A."/>
            <person name="Berthelot C."/>
            <person name="Parey E."/>
            <person name="Roest Crollius H."/>
            <person name="Montfort J."/>
            <person name="Robinson-Rechavi M."/>
            <person name="Bouchez O."/>
            <person name="Lampietro C."/>
            <person name="Lopez Roques C."/>
            <person name="Donnadieu C."/>
            <person name="Postlethwait J."/>
            <person name="Bobe J."/>
            <person name="Verreycken H."/>
            <person name="Guiguen Y."/>
        </authorList>
    </citation>
    <scope>NUCLEOTIDE SEQUENCE [LARGE SCALE GENOMIC DNA]</scope>
    <source>
        <strain evidence="2">Up_M1</strain>
        <tissue evidence="2">Testis</tissue>
    </source>
</reference>
<organism evidence="2 3">
    <name type="scientific">Umbra pygmaea</name>
    <name type="common">Eastern mudminnow</name>
    <dbReference type="NCBI Taxonomy" id="75934"/>
    <lineage>
        <taxon>Eukaryota</taxon>
        <taxon>Metazoa</taxon>
        <taxon>Chordata</taxon>
        <taxon>Craniata</taxon>
        <taxon>Vertebrata</taxon>
        <taxon>Euteleostomi</taxon>
        <taxon>Actinopterygii</taxon>
        <taxon>Neopterygii</taxon>
        <taxon>Teleostei</taxon>
        <taxon>Protacanthopterygii</taxon>
        <taxon>Esociformes</taxon>
        <taxon>Umbridae</taxon>
        <taxon>Umbra</taxon>
    </lineage>
</organism>
<comment type="caution">
    <text evidence="2">The sequence shown here is derived from an EMBL/GenBank/DDBJ whole genome shotgun (WGS) entry which is preliminary data.</text>
</comment>
<evidence type="ECO:0000313" key="2">
    <source>
        <dbReference type="EMBL" id="KAL0978917.1"/>
    </source>
</evidence>
<gene>
    <name evidence="2" type="ORF">UPYG_G00177790</name>
</gene>
<protein>
    <submittedName>
        <fullName evidence="2">Uncharacterized protein</fullName>
    </submittedName>
</protein>
<evidence type="ECO:0000313" key="3">
    <source>
        <dbReference type="Proteomes" id="UP001557470"/>
    </source>
</evidence>
<dbReference type="AlphaFoldDB" id="A0ABD0XAY9"/>
<evidence type="ECO:0000256" key="1">
    <source>
        <dbReference type="SAM" id="MobiDB-lite"/>
    </source>
</evidence>
<keyword evidence="3" id="KW-1185">Reference proteome</keyword>
<proteinExistence type="predicted"/>
<feature type="compositionally biased region" description="Acidic residues" evidence="1">
    <location>
        <begin position="46"/>
        <end position="63"/>
    </location>
</feature>
<feature type="compositionally biased region" description="Polar residues" evidence="1">
    <location>
        <begin position="65"/>
        <end position="75"/>
    </location>
</feature>
<accession>A0ABD0XAY9</accession>
<dbReference type="Proteomes" id="UP001557470">
    <property type="component" value="Unassembled WGS sequence"/>
</dbReference>